<feature type="binding site" evidence="9">
    <location>
        <begin position="135"/>
        <end position="137"/>
    </location>
    <ligand>
        <name>2-[(2R,5Z)-2-carboxy-4-methylthiazol-5(2H)-ylidene]ethyl phosphate</name>
        <dbReference type="ChEBI" id="CHEBI:62899"/>
    </ligand>
</feature>
<comment type="caution">
    <text evidence="13">The sequence shown here is derived from an EMBL/GenBank/DDBJ whole genome shotgun (WGS) entry which is preliminary data.</text>
</comment>
<evidence type="ECO:0000256" key="2">
    <source>
        <dbReference type="ARBA" id="ARBA00022679"/>
    </source>
</evidence>
<accession>A0A2N5N460</accession>
<organism evidence="13 14">
    <name type="scientific">Paenibacillus pasadenensis</name>
    <dbReference type="NCBI Taxonomy" id="217090"/>
    <lineage>
        <taxon>Bacteria</taxon>
        <taxon>Bacillati</taxon>
        <taxon>Bacillota</taxon>
        <taxon>Bacilli</taxon>
        <taxon>Bacillales</taxon>
        <taxon>Paenibacillaceae</taxon>
        <taxon>Paenibacillus</taxon>
    </lineage>
</organism>
<feature type="binding site" evidence="9">
    <location>
        <begin position="38"/>
        <end position="42"/>
    </location>
    <ligand>
        <name>4-amino-2-methyl-5-(diphosphooxymethyl)pyrimidine</name>
        <dbReference type="ChEBI" id="CHEBI:57841"/>
    </ligand>
</feature>
<dbReference type="Pfam" id="PF02597">
    <property type="entry name" value="ThiS"/>
    <property type="match status" value="1"/>
</dbReference>
<comment type="catalytic activity">
    <reaction evidence="7 9 10">
        <text>2-(2-carboxy-4-methylthiazol-5-yl)ethyl phosphate + 4-amino-2-methyl-5-(diphosphooxymethyl)pyrimidine + 2 H(+) = thiamine phosphate + CO2 + diphosphate</text>
        <dbReference type="Rhea" id="RHEA:47848"/>
        <dbReference type="ChEBI" id="CHEBI:15378"/>
        <dbReference type="ChEBI" id="CHEBI:16526"/>
        <dbReference type="ChEBI" id="CHEBI:33019"/>
        <dbReference type="ChEBI" id="CHEBI:37575"/>
        <dbReference type="ChEBI" id="CHEBI:57841"/>
        <dbReference type="ChEBI" id="CHEBI:62890"/>
        <dbReference type="EC" id="2.5.1.3"/>
    </reaction>
</comment>
<dbReference type="Proteomes" id="UP000234789">
    <property type="component" value="Unassembled WGS sequence"/>
</dbReference>
<feature type="binding site" evidence="9">
    <location>
        <position position="138"/>
    </location>
    <ligand>
        <name>4-amino-2-methyl-5-(diphosphooxymethyl)pyrimidine</name>
        <dbReference type="ChEBI" id="CHEBI:57841"/>
    </ligand>
</feature>
<dbReference type="EC" id="2.5.1.3" evidence="9"/>
<dbReference type="GO" id="GO:0009228">
    <property type="term" value="P:thiamine biosynthetic process"/>
    <property type="evidence" value="ECO:0007669"/>
    <property type="project" value="UniProtKB-KW"/>
</dbReference>
<evidence type="ECO:0000256" key="1">
    <source>
        <dbReference type="ARBA" id="ARBA00005165"/>
    </source>
</evidence>
<comment type="catalytic activity">
    <reaction evidence="6 9 10">
        <text>4-methyl-5-(2-phosphooxyethyl)-thiazole + 4-amino-2-methyl-5-(diphosphooxymethyl)pyrimidine + H(+) = thiamine phosphate + diphosphate</text>
        <dbReference type="Rhea" id="RHEA:22328"/>
        <dbReference type="ChEBI" id="CHEBI:15378"/>
        <dbReference type="ChEBI" id="CHEBI:33019"/>
        <dbReference type="ChEBI" id="CHEBI:37575"/>
        <dbReference type="ChEBI" id="CHEBI:57841"/>
        <dbReference type="ChEBI" id="CHEBI:58296"/>
        <dbReference type="EC" id="2.5.1.3"/>
    </reaction>
</comment>
<dbReference type="NCBIfam" id="TIGR00693">
    <property type="entry name" value="thiE"/>
    <property type="match status" value="1"/>
</dbReference>
<feature type="binding site" evidence="9">
    <location>
        <position position="71"/>
    </location>
    <ligand>
        <name>Mg(2+)</name>
        <dbReference type="ChEBI" id="CHEBI:18420"/>
    </ligand>
</feature>
<dbReference type="OrthoDB" id="9812206at2"/>
<dbReference type="NCBIfam" id="TIGR01683">
    <property type="entry name" value="thiS"/>
    <property type="match status" value="1"/>
</dbReference>
<keyword evidence="4 9" id="KW-0460">Magnesium</keyword>
<dbReference type="InterPro" id="IPR036206">
    <property type="entry name" value="ThiamineP_synth_sf"/>
</dbReference>
<evidence type="ECO:0000313" key="13">
    <source>
        <dbReference type="EMBL" id="PLT45138.1"/>
    </source>
</evidence>
<name>A0A2N5N460_9BACL</name>
<evidence type="ECO:0000256" key="10">
    <source>
        <dbReference type="RuleBase" id="RU003826"/>
    </source>
</evidence>
<keyword evidence="14" id="KW-1185">Reference proteome</keyword>
<feature type="binding site" evidence="9">
    <location>
        <position position="70"/>
    </location>
    <ligand>
        <name>4-amino-2-methyl-5-(diphosphooxymethyl)pyrimidine</name>
        <dbReference type="ChEBI" id="CHEBI:57841"/>
    </ligand>
</feature>
<keyword evidence="5 9" id="KW-0784">Thiamine biosynthesis</keyword>
<evidence type="ECO:0000256" key="5">
    <source>
        <dbReference type="ARBA" id="ARBA00022977"/>
    </source>
</evidence>
<comment type="catalytic activity">
    <reaction evidence="8 9 10">
        <text>2-[(2R,5Z)-2-carboxy-4-methylthiazol-5(2H)-ylidene]ethyl phosphate + 4-amino-2-methyl-5-(diphosphooxymethyl)pyrimidine + 2 H(+) = thiamine phosphate + CO2 + diphosphate</text>
        <dbReference type="Rhea" id="RHEA:47844"/>
        <dbReference type="ChEBI" id="CHEBI:15378"/>
        <dbReference type="ChEBI" id="CHEBI:16526"/>
        <dbReference type="ChEBI" id="CHEBI:33019"/>
        <dbReference type="ChEBI" id="CHEBI:37575"/>
        <dbReference type="ChEBI" id="CHEBI:57841"/>
        <dbReference type="ChEBI" id="CHEBI:62899"/>
        <dbReference type="EC" id="2.5.1.3"/>
    </reaction>
</comment>
<dbReference type="EMBL" id="NFEZ01000004">
    <property type="protein sequence ID" value="PLT45138.1"/>
    <property type="molecule type" value="Genomic_DNA"/>
</dbReference>
<dbReference type="PANTHER" id="PTHR20857">
    <property type="entry name" value="THIAMINE-PHOSPHATE PYROPHOSPHORYLASE"/>
    <property type="match status" value="1"/>
</dbReference>
<dbReference type="RefSeq" id="WP_028598130.1">
    <property type="nucleotide sequence ID" value="NZ_BIMM01000061.1"/>
</dbReference>
<evidence type="ECO:0000259" key="12">
    <source>
        <dbReference type="Pfam" id="PF02581"/>
    </source>
</evidence>
<comment type="pathway">
    <text evidence="1 9 11">Cofactor biosynthesis; thiamine diphosphate biosynthesis; thiamine phosphate from 4-amino-2-methyl-5-diphosphomethylpyrimidine and 4-methyl-5-(2-phosphoethyl)-thiazole: step 1/1.</text>
</comment>
<dbReference type="InterPro" id="IPR034291">
    <property type="entry name" value="TMP_synthase"/>
</dbReference>
<comment type="cofactor">
    <cofactor evidence="9">
        <name>Mg(2+)</name>
        <dbReference type="ChEBI" id="CHEBI:18420"/>
    </cofactor>
    <text evidence="9">Binds 1 Mg(2+) ion per subunit.</text>
</comment>
<sequence>MKKLDFGLYVITGENYHPGRTLEEVMREALHGGADIVQLRHKTAKKDELLEKARLLRRLTREYGVPFIVNDDPELALEAEADGVHLGQEDGGWREARERLGPDAIIGISTHSLEQALAAEDAGADYIGVGPVFPTETKPGRPAVTLEYVRQASRHVRIPWVAIGGIGPHNAQQVLGAGATRLCAVSAIVGSASPAQACRELKAMIAAARGRRNGQAYEAGRELAAARAAGETNGWAAAAVDIVLNGGPHRTAAGTLERLVEERGLSGRRIVAEADGQIVPREEWSRCRLRRGMAVELVHFVGGG</sequence>
<dbReference type="PANTHER" id="PTHR20857:SF15">
    <property type="entry name" value="THIAMINE-PHOSPHATE SYNTHASE"/>
    <property type="match status" value="1"/>
</dbReference>
<dbReference type="GO" id="GO:0004789">
    <property type="term" value="F:thiamine-phosphate diphosphorylase activity"/>
    <property type="evidence" value="ECO:0007669"/>
    <property type="project" value="UniProtKB-UniRule"/>
</dbReference>
<dbReference type="Gene3D" id="3.20.20.70">
    <property type="entry name" value="Aldolase class I"/>
    <property type="match status" value="1"/>
</dbReference>
<keyword evidence="2 9" id="KW-0808">Transferase</keyword>
<feature type="binding site" evidence="9">
    <location>
        <position position="165"/>
    </location>
    <ligand>
        <name>2-[(2R,5Z)-2-carboxy-4-methylthiazol-5(2H)-ylidene]ethyl phosphate</name>
        <dbReference type="ChEBI" id="CHEBI:62899"/>
    </ligand>
</feature>
<feature type="binding site" evidence="9">
    <location>
        <position position="90"/>
    </location>
    <ligand>
        <name>Mg(2+)</name>
        <dbReference type="ChEBI" id="CHEBI:18420"/>
    </ligand>
</feature>
<dbReference type="CDD" id="cd00565">
    <property type="entry name" value="Ubl_ThiS"/>
    <property type="match status" value="1"/>
</dbReference>
<dbReference type="CDD" id="cd00564">
    <property type="entry name" value="TMP_TenI"/>
    <property type="match status" value="1"/>
</dbReference>
<dbReference type="GO" id="GO:0005737">
    <property type="term" value="C:cytoplasm"/>
    <property type="evidence" value="ECO:0007669"/>
    <property type="project" value="TreeGrafter"/>
</dbReference>
<protein>
    <recommendedName>
        <fullName evidence="9">Thiamine-phosphate synthase</fullName>
        <shortName evidence="9">TP synthase</shortName>
        <shortName evidence="9">TPS</shortName>
        <ecNumber evidence="9">2.5.1.3</ecNumber>
    </recommendedName>
    <alternativeName>
        <fullName evidence="9">Thiamine-phosphate pyrophosphorylase</fullName>
        <shortName evidence="9">TMP pyrophosphorylase</shortName>
        <shortName evidence="9">TMP-PPase</shortName>
    </alternativeName>
</protein>
<evidence type="ECO:0000256" key="3">
    <source>
        <dbReference type="ARBA" id="ARBA00022723"/>
    </source>
</evidence>
<dbReference type="GO" id="GO:0009229">
    <property type="term" value="P:thiamine diphosphate biosynthetic process"/>
    <property type="evidence" value="ECO:0007669"/>
    <property type="project" value="UniProtKB-UniRule"/>
</dbReference>
<evidence type="ECO:0000256" key="8">
    <source>
        <dbReference type="ARBA" id="ARBA00047883"/>
    </source>
</evidence>
<dbReference type="Gene3D" id="3.10.20.30">
    <property type="match status" value="1"/>
</dbReference>
<dbReference type="SUPFAM" id="SSF51391">
    <property type="entry name" value="Thiamin phosphate synthase"/>
    <property type="match status" value="1"/>
</dbReference>
<feature type="domain" description="Thiamine phosphate synthase/TenI" evidence="12">
    <location>
        <begin position="8"/>
        <end position="188"/>
    </location>
</feature>
<dbReference type="FunFam" id="3.20.20.70:FF:000096">
    <property type="entry name" value="Thiamine-phosphate synthase"/>
    <property type="match status" value="1"/>
</dbReference>
<dbReference type="InterPro" id="IPR013785">
    <property type="entry name" value="Aldolase_TIM"/>
</dbReference>
<evidence type="ECO:0000256" key="4">
    <source>
        <dbReference type="ARBA" id="ARBA00022842"/>
    </source>
</evidence>
<dbReference type="InterPro" id="IPR012675">
    <property type="entry name" value="Beta-grasp_dom_sf"/>
</dbReference>
<feature type="binding site" evidence="9">
    <location>
        <position position="109"/>
    </location>
    <ligand>
        <name>4-amino-2-methyl-5-(diphosphooxymethyl)pyrimidine</name>
        <dbReference type="ChEBI" id="CHEBI:57841"/>
    </ligand>
</feature>
<evidence type="ECO:0000256" key="6">
    <source>
        <dbReference type="ARBA" id="ARBA00047334"/>
    </source>
</evidence>
<dbReference type="InterPro" id="IPR010035">
    <property type="entry name" value="Thi_S"/>
</dbReference>
<dbReference type="HAMAP" id="MF_00097">
    <property type="entry name" value="TMP_synthase"/>
    <property type="match status" value="1"/>
</dbReference>
<evidence type="ECO:0000313" key="14">
    <source>
        <dbReference type="Proteomes" id="UP000234789"/>
    </source>
</evidence>
<dbReference type="UniPathway" id="UPA00060">
    <property type="reaction ID" value="UER00141"/>
</dbReference>
<feature type="binding site" evidence="9">
    <location>
        <begin position="185"/>
        <end position="186"/>
    </location>
    <ligand>
        <name>2-[(2R,5Z)-2-carboxy-4-methylthiazol-5(2H)-ylidene]ethyl phosphate</name>
        <dbReference type="ChEBI" id="CHEBI:62899"/>
    </ligand>
</feature>
<evidence type="ECO:0000256" key="7">
    <source>
        <dbReference type="ARBA" id="ARBA00047851"/>
    </source>
</evidence>
<dbReference type="InterPro" id="IPR022998">
    <property type="entry name" value="ThiamineP_synth_TenI"/>
</dbReference>
<dbReference type="Pfam" id="PF02581">
    <property type="entry name" value="TMP-TENI"/>
    <property type="match status" value="1"/>
</dbReference>
<dbReference type="InterPro" id="IPR003749">
    <property type="entry name" value="ThiS/MoaD-like"/>
</dbReference>
<comment type="similarity">
    <text evidence="9 10">Belongs to the thiamine-phosphate synthase family.</text>
</comment>
<proteinExistence type="inferred from homology"/>
<evidence type="ECO:0000256" key="11">
    <source>
        <dbReference type="RuleBase" id="RU004253"/>
    </source>
</evidence>
<gene>
    <name evidence="9" type="primary">thiE</name>
    <name evidence="13" type="ORF">B8V81_3569</name>
</gene>
<dbReference type="SUPFAM" id="SSF54285">
    <property type="entry name" value="MoaD/ThiS"/>
    <property type="match status" value="1"/>
</dbReference>
<dbReference type="AlphaFoldDB" id="A0A2N5N460"/>
<evidence type="ECO:0000256" key="9">
    <source>
        <dbReference type="HAMAP-Rule" id="MF_00097"/>
    </source>
</evidence>
<reference evidence="13 14" key="1">
    <citation type="submission" date="2017-05" db="EMBL/GenBank/DDBJ databases">
        <title>Functional genome analysis of Paenibacillus pasadenensis strain R16: insights on endophytic life style and antifungal activity.</title>
        <authorList>
            <person name="Passera A."/>
            <person name="Marcolungo L."/>
            <person name="Casati P."/>
            <person name="Brasca M."/>
            <person name="Quaglino F."/>
            <person name="Delledonne M."/>
        </authorList>
    </citation>
    <scope>NUCLEOTIDE SEQUENCE [LARGE SCALE GENOMIC DNA]</scope>
    <source>
        <strain evidence="13 14">R16</strain>
    </source>
</reference>
<comment type="function">
    <text evidence="9">Condenses 4-methyl-5-(beta-hydroxyethyl)thiazole monophosphate (THZ-P) and 2-methyl-4-amino-5-hydroxymethyl pyrimidine pyrophosphate (HMP-PP) to form thiamine monophosphate (TMP).</text>
</comment>
<keyword evidence="3 9" id="KW-0479">Metal-binding</keyword>
<dbReference type="GO" id="GO:0000287">
    <property type="term" value="F:magnesium ion binding"/>
    <property type="evidence" value="ECO:0007669"/>
    <property type="project" value="UniProtKB-UniRule"/>
</dbReference>
<dbReference type="InterPro" id="IPR016155">
    <property type="entry name" value="Mopterin_synth/thiamin_S_b"/>
</dbReference>